<evidence type="ECO:0000313" key="1">
    <source>
        <dbReference type="EMBL" id="KAL2536490.1"/>
    </source>
</evidence>
<proteinExistence type="predicted"/>
<dbReference type="PANTHER" id="PTHR10663">
    <property type="entry name" value="GUANYL-NUCLEOTIDE EXCHANGE FACTOR"/>
    <property type="match status" value="1"/>
</dbReference>
<gene>
    <name evidence="1" type="ORF">Fot_17881</name>
</gene>
<name>A0ABD1VGL7_9LAMI</name>
<organism evidence="1 2">
    <name type="scientific">Forsythia ovata</name>
    <dbReference type="NCBI Taxonomy" id="205694"/>
    <lineage>
        <taxon>Eukaryota</taxon>
        <taxon>Viridiplantae</taxon>
        <taxon>Streptophyta</taxon>
        <taxon>Embryophyta</taxon>
        <taxon>Tracheophyta</taxon>
        <taxon>Spermatophyta</taxon>
        <taxon>Magnoliopsida</taxon>
        <taxon>eudicotyledons</taxon>
        <taxon>Gunneridae</taxon>
        <taxon>Pentapetalae</taxon>
        <taxon>asterids</taxon>
        <taxon>lamiids</taxon>
        <taxon>Lamiales</taxon>
        <taxon>Oleaceae</taxon>
        <taxon>Forsythieae</taxon>
        <taxon>Forsythia</taxon>
    </lineage>
</organism>
<sequence length="187" mass="20434">MESSDDLMRHMQEQFKEKARKSESVYYAATDVVILRFMIEVCWAPMLAAFSVPLDQSNDGLVIAQCLEGFRHAIHVTAAVSMKTHRDAFVTSLAKFTSLHSPADIKQKNIDAIKGAPPDATFFSIPQNEFDKSKQARSNILPVLKKKGHGKIQNAAAAAVRRGSYDSVGIGGKSAAGITPEQMNNLV</sequence>
<comment type="caution">
    <text evidence="1">The sequence shown here is derived from an EMBL/GenBank/DDBJ whole genome shotgun (WGS) entry which is preliminary data.</text>
</comment>
<dbReference type="AlphaFoldDB" id="A0ABD1VGL7"/>
<accession>A0ABD1VGL7</accession>
<dbReference type="Proteomes" id="UP001604277">
    <property type="component" value="Unassembled WGS sequence"/>
</dbReference>
<protein>
    <submittedName>
        <fullName evidence="1">Brefeldin A-inhibited guanine nucleotide-exchange protein 2</fullName>
    </submittedName>
</protein>
<reference evidence="2" key="1">
    <citation type="submission" date="2024-07" db="EMBL/GenBank/DDBJ databases">
        <title>Two chromosome-level genome assemblies of Korean endemic species Abeliophyllum distichum and Forsythia ovata (Oleaceae).</title>
        <authorList>
            <person name="Jang H."/>
        </authorList>
    </citation>
    <scope>NUCLEOTIDE SEQUENCE [LARGE SCALE GENOMIC DNA]</scope>
</reference>
<dbReference type="EMBL" id="JBFOLJ010000005">
    <property type="protein sequence ID" value="KAL2536490.1"/>
    <property type="molecule type" value="Genomic_DNA"/>
</dbReference>
<evidence type="ECO:0000313" key="2">
    <source>
        <dbReference type="Proteomes" id="UP001604277"/>
    </source>
</evidence>
<keyword evidence="2" id="KW-1185">Reference proteome</keyword>
<dbReference type="PANTHER" id="PTHR10663:SF375">
    <property type="entry name" value="LD29171P"/>
    <property type="match status" value="1"/>
</dbReference>